<dbReference type="InterPro" id="IPR046185">
    <property type="entry name" value="DUF6213"/>
</dbReference>
<dbReference type="RefSeq" id="WP_136226853.1">
    <property type="nucleotide sequence ID" value="NZ_CP165727.1"/>
</dbReference>
<dbReference type="Pfam" id="PF19719">
    <property type="entry name" value="DUF6213"/>
    <property type="match status" value="1"/>
</dbReference>
<dbReference type="EMBL" id="CP165727">
    <property type="protein sequence ID" value="XDV61785.1"/>
    <property type="molecule type" value="Genomic_DNA"/>
</dbReference>
<reference evidence="1" key="1">
    <citation type="submission" date="2024-08" db="EMBL/GenBank/DDBJ databases">
        <authorList>
            <person name="Yu S.T."/>
        </authorList>
    </citation>
    <scope>NUCLEOTIDE SEQUENCE</scope>
    <source>
        <strain evidence="1">R33</strain>
    </source>
</reference>
<protein>
    <submittedName>
        <fullName evidence="1">DUF6213 family protein</fullName>
    </submittedName>
</protein>
<sequence>MIHVTIPLIPGDDGITLIPADRVTALLRTLAVDWMNSADVDDPAVDRQTVDSLAGVLDELADSIDVECIAFTSAPEGWARDGE</sequence>
<name>A0AB39XV85_9ACTN</name>
<accession>A0AB39XV85</accession>
<gene>
    <name evidence="1" type="ORF">AB5J51_01925</name>
</gene>
<dbReference type="AlphaFoldDB" id="A0AB39XV85"/>
<organism evidence="1">
    <name type="scientific">Streptomyces sp. R33</name>
    <dbReference type="NCBI Taxonomy" id="3238629"/>
    <lineage>
        <taxon>Bacteria</taxon>
        <taxon>Bacillati</taxon>
        <taxon>Actinomycetota</taxon>
        <taxon>Actinomycetes</taxon>
        <taxon>Kitasatosporales</taxon>
        <taxon>Streptomycetaceae</taxon>
        <taxon>Streptomyces</taxon>
    </lineage>
</organism>
<evidence type="ECO:0000313" key="1">
    <source>
        <dbReference type="EMBL" id="XDV61785.1"/>
    </source>
</evidence>
<proteinExistence type="predicted"/>